<sequence length="107" mass="12338">MYPSGDDKVSKKECIEKLIKGRQEWEKSTGEWLGVRTGYFVNGKEIIPVILNVRGRGKMKAYIIDHESKGSFYHLTATNILRLFDTKSEAENYTSMPLNQSYISSKW</sequence>
<protein>
    <submittedName>
        <fullName evidence="1">Uncharacterized protein</fullName>
    </submittedName>
</protein>
<comment type="caution">
    <text evidence="1">The sequence shown here is derived from an EMBL/GenBank/DDBJ whole genome shotgun (WGS) entry which is preliminary data.</text>
</comment>
<proteinExistence type="predicted"/>
<evidence type="ECO:0000313" key="2">
    <source>
        <dbReference type="Proteomes" id="UP000318667"/>
    </source>
</evidence>
<organism evidence="1 2">
    <name type="scientific">Cytobacillus oceanisediminis</name>
    <dbReference type="NCBI Taxonomy" id="665099"/>
    <lineage>
        <taxon>Bacteria</taxon>
        <taxon>Bacillati</taxon>
        <taxon>Bacillota</taxon>
        <taxon>Bacilli</taxon>
        <taxon>Bacillales</taxon>
        <taxon>Bacillaceae</taxon>
        <taxon>Cytobacillus</taxon>
    </lineage>
</organism>
<keyword evidence="2" id="KW-1185">Reference proteome</keyword>
<name>A0A562J1R5_9BACI</name>
<evidence type="ECO:0000313" key="1">
    <source>
        <dbReference type="EMBL" id="TWH77060.1"/>
    </source>
</evidence>
<dbReference type="EMBL" id="VLKI01000044">
    <property type="protein sequence ID" value="TWH77060.1"/>
    <property type="molecule type" value="Genomic_DNA"/>
</dbReference>
<reference evidence="1 2" key="1">
    <citation type="journal article" date="2015" name="Stand. Genomic Sci.">
        <title>Genomic Encyclopedia of Bacterial and Archaeal Type Strains, Phase III: the genomes of soil and plant-associated and newly described type strains.</title>
        <authorList>
            <person name="Whitman W.B."/>
            <person name="Woyke T."/>
            <person name="Klenk H.P."/>
            <person name="Zhou Y."/>
            <person name="Lilburn T.G."/>
            <person name="Beck B.J."/>
            <person name="De Vos P."/>
            <person name="Vandamme P."/>
            <person name="Eisen J.A."/>
            <person name="Garrity G."/>
            <person name="Hugenholtz P."/>
            <person name="Kyrpides N.C."/>
        </authorList>
    </citation>
    <scope>NUCLEOTIDE SEQUENCE [LARGE SCALE GENOMIC DNA]</scope>
    <source>
        <strain evidence="1 2">CGMCC 1.10115</strain>
    </source>
</reference>
<gene>
    <name evidence="1" type="ORF">IQ19_05672</name>
</gene>
<dbReference type="Proteomes" id="UP000318667">
    <property type="component" value="Unassembled WGS sequence"/>
</dbReference>
<dbReference type="AlphaFoldDB" id="A0A562J1R5"/>
<accession>A0A562J1R5</accession>